<proteinExistence type="predicted"/>
<gene>
    <name evidence="3" type="ORF">ES319_A11G242400v1</name>
</gene>
<evidence type="ECO:0000259" key="2">
    <source>
        <dbReference type="Pfam" id="PF07258"/>
    </source>
</evidence>
<organism evidence="3 4">
    <name type="scientific">Gossypium barbadense</name>
    <name type="common">Sea Island cotton</name>
    <name type="synonym">Hibiscus barbadensis</name>
    <dbReference type="NCBI Taxonomy" id="3634"/>
    <lineage>
        <taxon>Eukaryota</taxon>
        <taxon>Viridiplantae</taxon>
        <taxon>Streptophyta</taxon>
        <taxon>Embryophyta</taxon>
        <taxon>Tracheophyta</taxon>
        <taxon>Spermatophyta</taxon>
        <taxon>Magnoliopsida</taxon>
        <taxon>eudicotyledons</taxon>
        <taxon>Gunneridae</taxon>
        <taxon>Pentapetalae</taxon>
        <taxon>rosids</taxon>
        <taxon>malvids</taxon>
        <taxon>Malvales</taxon>
        <taxon>Malvaceae</taxon>
        <taxon>Malvoideae</taxon>
        <taxon>Gossypium</taxon>
    </lineage>
</organism>
<sequence>MSFEPHNLKPRRRGKKEKKRKMAEDTLYLQLHKLSSVKSEQILDQILTTLWKTRRCGLRPPDKSRFHSLLSLPSLPDLDPVLACLRLLIRKSVHENFNGDDLLKLFPPDLSLDLQSLLVLLLQKYQSQWKEELAKEQHPHSLPRTSVSYQIKANAPPSFTPLPYSDIPTSLWSRQDDPSTSTNLGDFGASPIIADAAGFRLAPLLMQQDAGPPDNLEVLPRLKSMTWTVENLNSAPANKAAIIHLKLQDYTKSPSGEREVKFQLTKDTLEAMLRSLTYISEQLSNMFVFVFLFIRLGLPQSRHRKSKSNRTIWP</sequence>
<dbReference type="PANTHER" id="PTHR15663:SF6">
    <property type="entry name" value="COMM DOMAIN-CONTAINING PROTEIN-RELATED"/>
    <property type="match status" value="1"/>
</dbReference>
<evidence type="ECO:0000313" key="3">
    <source>
        <dbReference type="EMBL" id="KAB2058567.1"/>
    </source>
</evidence>
<dbReference type="Proteomes" id="UP000327439">
    <property type="component" value="Chromosome A11"/>
</dbReference>
<dbReference type="Pfam" id="PF07258">
    <property type="entry name" value="COMM_domain"/>
    <property type="match status" value="1"/>
</dbReference>
<keyword evidence="4" id="KW-1185">Reference proteome</keyword>
<feature type="domain" description="COMM" evidence="2">
    <location>
        <begin position="219"/>
        <end position="277"/>
    </location>
</feature>
<dbReference type="AlphaFoldDB" id="A0A5J5TS07"/>
<reference evidence="4" key="1">
    <citation type="journal article" date="2020" name="Nat. Genet.">
        <title>Genomic diversifications of five Gossypium allopolyploid species and their impact on cotton improvement.</title>
        <authorList>
            <person name="Chen Z.J."/>
            <person name="Sreedasyam A."/>
            <person name="Ando A."/>
            <person name="Song Q."/>
            <person name="De Santiago L.M."/>
            <person name="Hulse-Kemp A.M."/>
            <person name="Ding M."/>
            <person name="Ye W."/>
            <person name="Kirkbride R.C."/>
            <person name="Jenkins J."/>
            <person name="Plott C."/>
            <person name="Lovell J."/>
            <person name="Lin Y.M."/>
            <person name="Vaughn R."/>
            <person name="Liu B."/>
            <person name="Simpson S."/>
            <person name="Scheffler B.E."/>
            <person name="Wen L."/>
            <person name="Saski C.A."/>
            <person name="Grover C.E."/>
            <person name="Hu G."/>
            <person name="Conover J.L."/>
            <person name="Carlson J.W."/>
            <person name="Shu S."/>
            <person name="Boston L.B."/>
            <person name="Williams M."/>
            <person name="Peterson D.G."/>
            <person name="McGee K."/>
            <person name="Jones D.C."/>
            <person name="Wendel J.F."/>
            <person name="Stelly D.M."/>
            <person name="Grimwood J."/>
            <person name="Schmutz J."/>
        </authorList>
    </citation>
    <scope>NUCLEOTIDE SEQUENCE [LARGE SCALE GENOMIC DNA]</scope>
    <source>
        <strain evidence="4">cv. 3-79</strain>
    </source>
</reference>
<name>A0A5J5TS07_GOSBA</name>
<dbReference type="EMBL" id="CM018212">
    <property type="protein sequence ID" value="KAB2058567.1"/>
    <property type="molecule type" value="Genomic_DNA"/>
</dbReference>
<dbReference type="OrthoDB" id="1915155at2759"/>
<dbReference type="InterPro" id="IPR037360">
    <property type="entry name" value="COMMD9"/>
</dbReference>
<feature type="compositionally biased region" description="Basic residues" evidence="1">
    <location>
        <begin position="8"/>
        <end position="21"/>
    </location>
</feature>
<feature type="region of interest" description="Disordered" evidence="1">
    <location>
        <begin position="1"/>
        <end position="21"/>
    </location>
</feature>
<dbReference type="PANTHER" id="PTHR15663">
    <property type="entry name" value="COMM DOMAIN-CONTAINING PROTEIN 9"/>
    <property type="match status" value="1"/>
</dbReference>
<protein>
    <recommendedName>
        <fullName evidence="2">COMM domain-containing protein</fullName>
    </recommendedName>
</protein>
<accession>A0A5J5TS07</accession>
<evidence type="ECO:0000313" key="4">
    <source>
        <dbReference type="Proteomes" id="UP000327439"/>
    </source>
</evidence>
<evidence type="ECO:0000256" key="1">
    <source>
        <dbReference type="SAM" id="MobiDB-lite"/>
    </source>
</evidence>
<dbReference type="InterPro" id="IPR017920">
    <property type="entry name" value="COMM"/>
</dbReference>